<evidence type="ECO:0000256" key="2">
    <source>
        <dbReference type="ARBA" id="ARBA00022670"/>
    </source>
</evidence>
<dbReference type="Gene3D" id="3.90.1720.10">
    <property type="entry name" value="endopeptidase domain like (from Nostoc punctiforme)"/>
    <property type="match status" value="1"/>
</dbReference>
<accession>A0A7M2SXY8</accession>
<dbReference type="Pfam" id="PF00877">
    <property type="entry name" value="NLPC_P60"/>
    <property type="match status" value="1"/>
</dbReference>
<feature type="compositionally biased region" description="Pro residues" evidence="5">
    <location>
        <begin position="1"/>
        <end position="11"/>
    </location>
</feature>
<organism evidence="7 8">
    <name type="scientific">Streptomyces ferrugineus</name>
    <dbReference type="NCBI Taxonomy" id="1413221"/>
    <lineage>
        <taxon>Bacteria</taxon>
        <taxon>Bacillati</taxon>
        <taxon>Actinomycetota</taxon>
        <taxon>Actinomycetes</taxon>
        <taxon>Kitasatosporales</taxon>
        <taxon>Streptomycetaceae</taxon>
        <taxon>Streptomyces</taxon>
    </lineage>
</organism>
<evidence type="ECO:0000313" key="7">
    <source>
        <dbReference type="EMBL" id="QOV41182.1"/>
    </source>
</evidence>
<feature type="domain" description="NlpC/P60" evidence="6">
    <location>
        <begin position="150"/>
        <end position="266"/>
    </location>
</feature>
<gene>
    <name evidence="7" type="ORF">IM697_17595</name>
</gene>
<comment type="similarity">
    <text evidence="1">Belongs to the peptidase C40 family.</text>
</comment>
<dbReference type="KEGG" id="sfeu:IM697_17595"/>
<dbReference type="InterPro" id="IPR038765">
    <property type="entry name" value="Papain-like_cys_pep_sf"/>
</dbReference>
<dbReference type="PROSITE" id="PS51935">
    <property type="entry name" value="NLPC_P60"/>
    <property type="match status" value="1"/>
</dbReference>
<evidence type="ECO:0000256" key="1">
    <source>
        <dbReference type="ARBA" id="ARBA00007074"/>
    </source>
</evidence>
<dbReference type="GO" id="GO:0008234">
    <property type="term" value="F:cysteine-type peptidase activity"/>
    <property type="evidence" value="ECO:0007669"/>
    <property type="project" value="UniProtKB-KW"/>
</dbReference>
<keyword evidence="8" id="KW-1185">Reference proteome</keyword>
<dbReference type="Proteomes" id="UP000594205">
    <property type="component" value="Chromosome"/>
</dbReference>
<proteinExistence type="inferred from homology"/>
<dbReference type="InterPro" id="IPR051794">
    <property type="entry name" value="PG_Endopeptidase_C40"/>
</dbReference>
<dbReference type="AlphaFoldDB" id="A0A7M2SXY8"/>
<evidence type="ECO:0000256" key="5">
    <source>
        <dbReference type="SAM" id="MobiDB-lite"/>
    </source>
</evidence>
<evidence type="ECO:0000313" key="8">
    <source>
        <dbReference type="Proteomes" id="UP000594205"/>
    </source>
</evidence>
<keyword evidence="3" id="KW-0378">Hydrolase</keyword>
<dbReference type="InterPro" id="IPR000064">
    <property type="entry name" value="NLP_P60_dom"/>
</dbReference>
<sequence length="266" mass="27261">MPAIPALPPSAAPATEPAAADLQQRSGLRATKEQNQRKLDLARELLSLYATRQSDPLTADPLTAPAALPAADAWGAAPARLEPSAEEQWQALRAQSAADLTTVPPGATAWPTPAPAPIADPLTAPVLSLTPDPGAALAPSTALTSTGSQDTRAVRALEFARAQLGKPCVWGTTGPEAFDGPGLTQAAWKAAGITLPRTAQEQASAGRGVALAYLEPGDLVLFHVGHVGIYSGNGMMIHAPGPGAIIREESIHYAGESAIHSAIRPA</sequence>
<feature type="region of interest" description="Disordered" evidence="5">
    <location>
        <begin position="1"/>
        <end position="36"/>
    </location>
</feature>
<dbReference type="PANTHER" id="PTHR47359">
    <property type="entry name" value="PEPTIDOGLYCAN DL-ENDOPEPTIDASE CWLO"/>
    <property type="match status" value="1"/>
</dbReference>
<dbReference type="SUPFAM" id="SSF54001">
    <property type="entry name" value="Cysteine proteinases"/>
    <property type="match status" value="1"/>
</dbReference>
<evidence type="ECO:0000256" key="4">
    <source>
        <dbReference type="ARBA" id="ARBA00022807"/>
    </source>
</evidence>
<evidence type="ECO:0000256" key="3">
    <source>
        <dbReference type="ARBA" id="ARBA00022801"/>
    </source>
</evidence>
<dbReference type="GO" id="GO:0006508">
    <property type="term" value="P:proteolysis"/>
    <property type="evidence" value="ECO:0007669"/>
    <property type="project" value="UniProtKB-KW"/>
</dbReference>
<keyword evidence="4" id="KW-0788">Thiol protease</keyword>
<keyword evidence="2" id="KW-0645">Protease</keyword>
<reference evidence="7 8" key="1">
    <citation type="submission" date="2020-10" db="EMBL/GenBank/DDBJ databases">
        <title>Streptomyces ferrugineus complate genome analysis.</title>
        <authorList>
            <person name="Anwar N."/>
        </authorList>
    </citation>
    <scope>NUCLEOTIDE SEQUENCE [LARGE SCALE GENOMIC DNA]</scope>
    <source>
        <strain evidence="7 8">CCTCC AA2014009</strain>
    </source>
</reference>
<name>A0A7M2SXY8_9ACTN</name>
<dbReference type="PANTHER" id="PTHR47359:SF3">
    <property type="entry name" value="NLP_P60 DOMAIN-CONTAINING PROTEIN-RELATED"/>
    <property type="match status" value="1"/>
</dbReference>
<evidence type="ECO:0000259" key="6">
    <source>
        <dbReference type="PROSITE" id="PS51935"/>
    </source>
</evidence>
<protein>
    <submittedName>
        <fullName evidence="7">C40 family peptidase</fullName>
    </submittedName>
</protein>
<dbReference type="EMBL" id="CP063373">
    <property type="protein sequence ID" value="QOV41182.1"/>
    <property type="molecule type" value="Genomic_DNA"/>
</dbReference>